<reference evidence="1" key="2">
    <citation type="journal article" date="2007" name="Science">
        <title>Draft genome sequence of the sexually transmitted pathogen Trichomonas vaginalis.</title>
        <authorList>
            <person name="Carlton J.M."/>
            <person name="Hirt R.P."/>
            <person name="Silva J.C."/>
            <person name="Delcher A.L."/>
            <person name="Schatz M."/>
            <person name="Zhao Q."/>
            <person name="Wortman J.R."/>
            <person name="Bidwell S.L."/>
            <person name="Alsmark U.C.M."/>
            <person name="Besteiro S."/>
            <person name="Sicheritz-Ponten T."/>
            <person name="Noel C.J."/>
            <person name="Dacks J.B."/>
            <person name="Foster P.G."/>
            <person name="Simillion C."/>
            <person name="Van de Peer Y."/>
            <person name="Miranda-Saavedra D."/>
            <person name="Barton G.J."/>
            <person name="Westrop G.D."/>
            <person name="Mueller S."/>
            <person name="Dessi D."/>
            <person name="Fiori P.L."/>
            <person name="Ren Q."/>
            <person name="Paulsen I."/>
            <person name="Zhang H."/>
            <person name="Bastida-Corcuera F.D."/>
            <person name="Simoes-Barbosa A."/>
            <person name="Brown M.T."/>
            <person name="Hayes R.D."/>
            <person name="Mukherjee M."/>
            <person name="Okumura C.Y."/>
            <person name="Schneider R."/>
            <person name="Smith A.J."/>
            <person name="Vanacova S."/>
            <person name="Villalvazo M."/>
            <person name="Haas B.J."/>
            <person name="Pertea M."/>
            <person name="Feldblyum T.V."/>
            <person name="Utterback T.R."/>
            <person name="Shu C.L."/>
            <person name="Osoegawa K."/>
            <person name="de Jong P.J."/>
            <person name="Hrdy I."/>
            <person name="Horvathova L."/>
            <person name="Zubacova Z."/>
            <person name="Dolezal P."/>
            <person name="Malik S.B."/>
            <person name="Logsdon J.M. Jr."/>
            <person name="Henze K."/>
            <person name="Gupta A."/>
            <person name="Wang C.C."/>
            <person name="Dunne R.L."/>
            <person name="Upcroft J.A."/>
            <person name="Upcroft P."/>
            <person name="White O."/>
            <person name="Salzberg S.L."/>
            <person name="Tang P."/>
            <person name="Chiu C.-H."/>
            <person name="Lee Y.-S."/>
            <person name="Embley T.M."/>
            <person name="Coombs G.H."/>
            <person name="Mottram J.C."/>
            <person name="Tachezy J."/>
            <person name="Fraser-Liggett C.M."/>
            <person name="Johnson P.J."/>
        </authorList>
    </citation>
    <scope>NUCLEOTIDE SEQUENCE [LARGE SCALE GENOMIC DNA]</scope>
    <source>
        <strain evidence="1">G3</strain>
    </source>
</reference>
<dbReference type="SMR" id="A2FAE3"/>
<proteinExistence type="predicted"/>
<dbReference type="VEuPathDB" id="TrichDB:TVAGG3_0355440"/>
<sequence length="195" mass="22106">MANQIDQVFKKFEVPEPTILRTEKFIGVLRSKAVLSKDIHVLDLGCGLGCTGSSIINEVKTVTFLDVTEKSKKSVCDIMTELKTTNYEYFDQPIEQYHGEKFDLAIASLSFHHIDDYLSVIKILPSHLNENANVIVLEIIDDGIPRPNVPHRGFVPEKFCQEFLNNGFKSAEWENFGQIDIHGTPHDLFIMIAKI</sequence>
<evidence type="ECO:0008006" key="3">
    <source>
        <dbReference type="Google" id="ProtNLM"/>
    </source>
</evidence>
<accession>A2FAE3</accession>
<dbReference type="InParanoid" id="A2FAE3"/>
<protein>
    <recommendedName>
        <fullName evidence="3">Methyltransferase domain-containing protein</fullName>
    </recommendedName>
</protein>
<dbReference type="Proteomes" id="UP000001542">
    <property type="component" value="Unassembled WGS sequence"/>
</dbReference>
<dbReference type="Gene3D" id="3.40.50.150">
    <property type="entry name" value="Vaccinia Virus protein VP39"/>
    <property type="match status" value="1"/>
</dbReference>
<name>A2FAE3_TRIV3</name>
<dbReference type="RefSeq" id="XP_001311045.1">
    <property type="nucleotide sequence ID" value="XM_001311044.1"/>
</dbReference>
<evidence type="ECO:0000313" key="2">
    <source>
        <dbReference type="Proteomes" id="UP000001542"/>
    </source>
</evidence>
<evidence type="ECO:0000313" key="1">
    <source>
        <dbReference type="EMBL" id="EAX98115.1"/>
    </source>
</evidence>
<dbReference type="OrthoDB" id="3647at2759"/>
<dbReference type="Pfam" id="PF13489">
    <property type="entry name" value="Methyltransf_23"/>
    <property type="match status" value="1"/>
</dbReference>
<organism evidence="1 2">
    <name type="scientific">Trichomonas vaginalis (strain ATCC PRA-98 / G3)</name>
    <dbReference type="NCBI Taxonomy" id="412133"/>
    <lineage>
        <taxon>Eukaryota</taxon>
        <taxon>Metamonada</taxon>
        <taxon>Parabasalia</taxon>
        <taxon>Trichomonadida</taxon>
        <taxon>Trichomonadidae</taxon>
        <taxon>Trichomonas</taxon>
    </lineage>
</organism>
<dbReference type="GO" id="GO:0008168">
    <property type="term" value="F:methyltransferase activity"/>
    <property type="evidence" value="ECO:0000318"/>
    <property type="project" value="GO_Central"/>
</dbReference>
<dbReference type="VEuPathDB" id="TrichDB:TVAG_299880"/>
<dbReference type="AlphaFoldDB" id="A2FAE3"/>
<dbReference type="CDD" id="cd02440">
    <property type="entry name" value="AdoMet_MTases"/>
    <property type="match status" value="1"/>
</dbReference>
<dbReference type="InterPro" id="IPR029063">
    <property type="entry name" value="SAM-dependent_MTases_sf"/>
</dbReference>
<dbReference type="SUPFAM" id="SSF53335">
    <property type="entry name" value="S-adenosyl-L-methionine-dependent methyltransferases"/>
    <property type="match status" value="1"/>
</dbReference>
<gene>
    <name evidence="1" type="ORF">TVAG_299880</name>
</gene>
<dbReference type="EMBL" id="DS113687">
    <property type="protein sequence ID" value="EAX98115.1"/>
    <property type="molecule type" value="Genomic_DNA"/>
</dbReference>
<reference evidence="1" key="1">
    <citation type="submission" date="2006-10" db="EMBL/GenBank/DDBJ databases">
        <authorList>
            <person name="Amadeo P."/>
            <person name="Zhao Q."/>
            <person name="Wortman J."/>
            <person name="Fraser-Liggett C."/>
            <person name="Carlton J."/>
        </authorList>
    </citation>
    <scope>NUCLEOTIDE SEQUENCE</scope>
    <source>
        <strain evidence="1">G3</strain>
    </source>
</reference>
<dbReference type="KEGG" id="tva:4755906"/>
<keyword evidence="2" id="KW-1185">Reference proteome</keyword>